<evidence type="ECO:0000313" key="1">
    <source>
        <dbReference type="EMBL" id="KAJ8129477.1"/>
    </source>
</evidence>
<sequence>MQSCSSKFQNAFGLISTGEHDCETECAQYSEEGPDVVIKRDLPLAGPFQAASAPSLQLGAGGVEYEACMRSCEGKTQTAFHISTGEHHCKTECARYAEEGSDIVVKKDKLPLAGPFQSSNKPTAKVGNGAMTYEACMQSCGGKFQDAFGLISTGEHHCKTECAQYAEEGPEVVIKRDLPVAGPFQSASSGIEVGAGFVDYAACMQECTSTLQSAFHISQGDKDCETTCAKYAEEGTEAIVKRKKLPLAGPFQSSTKPTVKVGDEAITYESCMQSCGGKWQNAFGSISTGEDHCETSCAQYAQEGADIVIKREARTPAPVYGDGPSSAPSTPIVDSGFTAYEACSK</sequence>
<dbReference type="Proteomes" id="UP001153332">
    <property type="component" value="Unassembled WGS sequence"/>
</dbReference>
<name>A0ACC2JQF0_9PEZI</name>
<protein>
    <submittedName>
        <fullName evidence="1">Uncharacterized protein</fullName>
    </submittedName>
</protein>
<organism evidence="1 2">
    <name type="scientific">Lasiodiplodia mahajangana</name>
    <dbReference type="NCBI Taxonomy" id="1108764"/>
    <lineage>
        <taxon>Eukaryota</taxon>
        <taxon>Fungi</taxon>
        <taxon>Dikarya</taxon>
        <taxon>Ascomycota</taxon>
        <taxon>Pezizomycotina</taxon>
        <taxon>Dothideomycetes</taxon>
        <taxon>Dothideomycetes incertae sedis</taxon>
        <taxon>Botryosphaeriales</taxon>
        <taxon>Botryosphaeriaceae</taxon>
        <taxon>Lasiodiplodia</taxon>
    </lineage>
</organism>
<comment type="caution">
    <text evidence="1">The sequence shown here is derived from an EMBL/GenBank/DDBJ whole genome shotgun (WGS) entry which is preliminary data.</text>
</comment>
<keyword evidence="2" id="KW-1185">Reference proteome</keyword>
<proteinExistence type="predicted"/>
<evidence type="ECO:0000313" key="2">
    <source>
        <dbReference type="Proteomes" id="UP001153332"/>
    </source>
</evidence>
<dbReference type="EMBL" id="JAPUUL010000751">
    <property type="protein sequence ID" value="KAJ8129477.1"/>
    <property type="molecule type" value="Genomic_DNA"/>
</dbReference>
<gene>
    <name evidence="1" type="ORF">O1611_g4157</name>
</gene>
<accession>A0ACC2JQF0</accession>
<reference evidence="1" key="1">
    <citation type="submission" date="2022-12" db="EMBL/GenBank/DDBJ databases">
        <title>Genome Sequence of Lasiodiplodia mahajangana.</title>
        <authorList>
            <person name="Buettner E."/>
        </authorList>
    </citation>
    <scope>NUCLEOTIDE SEQUENCE</scope>
    <source>
        <strain evidence="1">VT137</strain>
    </source>
</reference>